<dbReference type="PRINTS" id="PR00719">
    <property type="entry name" value="LMWPTPASE"/>
</dbReference>
<feature type="active site" evidence="5">
    <location>
        <position position="26"/>
    </location>
</feature>
<name>A0A3R8S7P4_9BURK</name>
<dbReference type="Pfam" id="PF01451">
    <property type="entry name" value="LMWPc"/>
    <property type="match status" value="1"/>
</dbReference>
<dbReference type="InterPro" id="IPR036196">
    <property type="entry name" value="Ptyr_pPase_sf"/>
</dbReference>
<evidence type="ECO:0000259" key="6">
    <source>
        <dbReference type="SMART" id="SM00226"/>
    </source>
</evidence>
<dbReference type="RefSeq" id="WP_125244196.1">
    <property type="nucleotide sequence ID" value="NZ_RSED01000012.1"/>
</dbReference>
<comment type="similarity">
    <text evidence="1">Belongs to the low molecular weight phosphotyrosine protein phosphatase family.</text>
</comment>
<dbReference type="PANTHER" id="PTHR11717">
    <property type="entry name" value="LOW MOLECULAR WEIGHT PROTEIN TYROSINE PHOSPHATASE"/>
    <property type="match status" value="1"/>
</dbReference>
<dbReference type="SMART" id="SM00226">
    <property type="entry name" value="LMWPc"/>
    <property type="match status" value="1"/>
</dbReference>
<dbReference type="OrthoDB" id="9784339at2"/>
<evidence type="ECO:0000256" key="1">
    <source>
        <dbReference type="ARBA" id="ARBA00011063"/>
    </source>
</evidence>
<dbReference type="AlphaFoldDB" id="A0A3R8S7P4"/>
<reference evidence="7 8" key="1">
    <citation type="submission" date="2018-12" db="EMBL/GenBank/DDBJ databases">
        <title>The whole draft genome of Aquabacterium sp. SJQ9.</title>
        <authorList>
            <person name="Sun L."/>
            <person name="Gao X."/>
            <person name="Chen W."/>
            <person name="Huang K."/>
        </authorList>
    </citation>
    <scope>NUCLEOTIDE SEQUENCE [LARGE SCALE GENOMIC DNA]</scope>
    <source>
        <strain evidence="7 8">SJQ9</strain>
    </source>
</reference>
<dbReference type="PANTHER" id="PTHR11717:SF7">
    <property type="entry name" value="LOW MOLECULAR WEIGHT PHOSPHOTYROSINE PROTEIN PHOSPHATASE"/>
    <property type="match status" value="1"/>
</dbReference>
<comment type="caution">
    <text evidence="7">The sequence shown here is derived from an EMBL/GenBank/DDBJ whole genome shotgun (WGS) entry which is preliminary data.</text>
</comment>
<dbReference type="SUPFAM" id="SSF52788">
    <property type="entry name" value="Phosphotyrosine protein phosphatases I"/>
    <property type="match status" value="1"/>
</dbReference>
<dbReference type="FunFam" id="3.40.50.2300:FF:000113">
    <property type="entry name" value="Low molecular weight protein-tyrosine-phosphatase"/>
    <property type="match status" value="1"/>
</dbReference>
<feature type="active site" description="Proton donor" evidence="5">
    <location>
        <position position="142"/>
    </location>
</feature>
<evidence type="ECO:0000256" key="3">
    <source>
        <dbReference type="ARBA" id="ARBA00022801"/>
    </source>
</evidence>
<feature type="domain" description="Phosphotyrosine protein phosphatase I" evidence="6">
    <location>
        <begin position="14"/>
        <end position="168"/>
    </location>
</feature>
<dbReference type="GO" id="GO:0004725">
    <property type="term" value="F:protein tyrosine phosphatase activity"/>
    <property type="evidence" value="ECO:0007669"/>
    <property type="project" value="UniProtKB-EC"/>
</dbReference>
<evidence type="ECO:0000256" key="5">
    <source>
        <dbReference type="PIRSR" id="PIRSR617867-1"/>
    </source>
</evidence>
<protein>
    <recommendedName>
        <fullName evidence="2">protein-tyrosine-phosphatase</fullName>
        <ecNumber evidence="2">3.1.3.48</ecNumber>
    </recommendedName>
</protein>
<dbReference type="InterPro" id="IPR050438">
    <property type="entry name" value="LMW_PTPase"/>
</dbReference>
<evidence type="ECO:0000256" key="4">
    <source>
        <dbReference type="ARBA" id="ARBA00022912"/>
    </source>
</evidence>
<dbReference type="Proteomes" id="UP000269265">
    <property type="component" value="Unassembled WGS sequence"/>
</dbReference>
<keyword evidence="3" id="KW-0378">Hydrolase</keyword>
<dbReference type="Gene3D" id="3.40.50.2300">
    <property type="match status" value="1"/>
</dbReference>
<dbReference type="EMBL" id="RSED01000012">
    <property type="protein sequence ID" value="RRS03367.1"/>
    <property type="molecule type" value="Genomic_DNA"/>
</dbReference>
<feature type="active site" description="Nucleophile" evidence="5">
    <location>
        <position position="20"/>
    </location>
</feature>
<keyword evidence="4" id="KW-0904">Protein phosphatase</keyword>
<evidence type="ECO:0000313" key="7">
    <source>
        <dbReference type="EMBL" id="RRS03367.1"/>
    </source>
</evidence>
<proteinExistence type="inferred from homology"/>
<evidence type="ECO:0000313" key="8">
    <source>
        <dbReference type="Proteomes" id="UP000269265"/>
    </source>
</evidence>
<gene>
    <name evidence="7" type="ORF">EIP75_15560</name>
</gene>
<evidence type="ECO:0000256" key="2">
    <source>
        <dbReference type="ARBA" id="ARBA00013064"/>
    </source>
</evidence>
<keyword evidence="8" id="KW-1185">Reference proteome</keyword>
<accession>A0A3R8S7P4</accession>
<dbReference type="InterPro" id="IPR023485">
    <property type="entry name" value="Ptyr_pPase"/>
</dbReference>
<dbReference type="EC" id="3.1.3.48" evidence="2"/>
<dbReference type="InterPro" id="IPR017867">
    <property type="entry name" value="Tyr_phospatase_low_mol_wt"/>
</dbReference>
<dbReference type="CDD" id="cd16343">
    <property type="entry name" value="LMWPTP"/>
    <property type="match status" value="1"/>
</dbReference>
<sequence>MNSSLDRSASSRPFRILMVCMGNICRSPTAEAVLRHQLQRAGLDKQVKVDSAGTHGYHVGSPPDPRSQEHAALRGYDLAPLRARQVSTLDFRDFDLLLAMDGDNLAMLEHNCPSPELRGRLRRLLDFLPQGSSHAGTVAVPDPYYGGEQGFGHVLDLVESACEGLVNDLRQRLASPGHRAQSHFAER</sequence>
<organism evidence="7 8">
    <name type="scientific">Aquabacterium soli</name>
    <dbReference type="NCBI Taxonomy" id="2493092"/>
    <lineage>
        <taxon>Bacteria</taxon>
        <taxon>Pseudomonadati</taxon>
        <taxon>Pseudomonadota</taxon>
        <taxon>Betaproteobacteria</taxon>
        <taxon>Burkholderiales</taxon>
        <taxon>Aquabacterium</taxon>
    </lineage>
</organism>